<proteinExistence type="predicted"/>
<organism evidence="1 2">
    <name type="scientific">Sinomonas humi</name>
    <dbReference type="NCBI Taxonomy" id="1338436"/>
    <lineage>
        <taxon>Bacteria</taxon>
        <taxon>Bacillati</taxon>
        <taxon>Actinomycetota</taxon>
        <taxon>Actinomycetes</taxon>
        <taxon>Micrococcales</taxon>
        <taxon>Micrococcaceae</taxon>
        <taxon>Sinomonas</taxon>
    </lineage>
</organism>
<dbReference type="RefSeq" id="WP_043120658.1">
    <property type="nucleotide sequence ID" value="NZ_JTDL01000078.1"/>
</dbReference>
<evidence type="ECO:0000313" key="1">
    <source>
        <dbReference type="EMBL" id="KHL04490.1"/>
    </source>
</evidence>
<evidence type="ECO:0008006" key="3">
    <source>
        <dbReference type="Google" id="ProtNLM"/>
    </source>
</evidence>
<protein>
    <recommendedName>
        <fullName evidence="3">Antitoxin Xre/MbcA/ParS-like toxin-binding domain-containing protein</fullName>
    </recommendedName>
</protein>
<gene>
    <name evidence="1" type="ORF">LK10_04960</name>
</gene>
<dbReference type="Proteomes" id="UP000030982">
    <property type="component" value="Unassembled WGS sequence"/>
</dbReference>
<dbReference type="OrthoDB" id="4748714at2"/>
<reference evidence="1 2" key="1">
    <citation type="submission" date="2014-09" db="EMBL/GenBank/DDBJ databases">
        <title>Genome sequence of Sinomonas sp. MUSC 117.</title>
        <authorList>
            <person name="Lee L.-H."/>
        </authorList>
    </citation>
    <scope>NUCLEOTIDE SEQUENCE [LARGE SCALE GENOMIC DNA]</scope>
    <source>
        <strain evidence="1 2">MUSC 117</strain>
    </source>
</reference>
<name>A0A0B2ALI5_9MICC</name>
<dbReference type="AlphaFoldDB" id="A0A0B2ALI5"/>
<dbReference type="EMBL" id="JTDL01000078">
    <property type="protein sequence ID" value="KHL04490.1"/>
    <property type="molecule type" value="Genomic_DNA"/>
</dbReference>
<evidence type="ECO:0000313" key="2">
    <source>
        <dbReference type="Proteomes" id="UP000030982"/>
    </source>
</evidence>
<keyword evidence="2" id="KW-1185">Reference proteome</keyword>
<accession>A0A0B2ALI5</accession>
<sequence length="127" mass="13499">MSIDSIVGAAYGRTARLGIREIVRQLNGSLGPTLVAALAGAKDPKISYRWARTDGPEPRDEAQACLVLAHRAWQLVADVEGDHVARLWFVGANPYLGEVSPVEAISQNRAAEVMAAAKAMVEDGFAG</sequence>
<comment type="caution">
    <text evidence="1">The sequence shown here is derived from an EMBL/GenBank/DDBJ whole genome shotgun (WGS) entry which is preliminary data.</text>
</comment>